<accession>A0A5M6DLU5</accession>
<feature type="compositionally biased region" description="Polar residues" evidence="3">
    <location>
        <begin position="458"/>
        <end position="467"/>
    </location>
</feature>
<dbReference type="Gene3D" id="3.30.1120.10">
    <property type="match status" value="1"/>
</dbReference>
<comment type="similarity">
    <text evidence="1">Belongs to the sulfatase family.</text>
</comment>
<feature type="domain" description="Sulfatase N-terminal" evidence="4">
    <location>
        <begin position="27"/>
        <end position="346"/>
    </location>
</feature>
<evidence type="ECO:0000313" key="5">
    <source>
        <dbReference type="EMBL" id="KAA5547100.1"/>
    </source>
</evidence>
<keyword evidence="2" id="KW-0378">Hydrolase</keyword>
<reference evidence="5 6" key="1">
    <citation type="submission" date="2019-08" db="EMBL/GenBank/DDBJ databases">
        <authorList>
            <person name="Dhanesh K."/>
            <person name="Kumar G."/>
            <person name="Sasikala C."/>
            <person name="Venkata Ramana C."/>
        </authorList>
    </citation>
    <scope>NUCLEOTIDE SEQUENCE [LARGE SCALE GENOMIC DNA]</scope>
    <source>
        <strain evidence="5 6">JC645</strain>
    </source>
</reference>
<dbReference type="InterPro" id="IPR017850">
    <property type="entry name" value="Alkaline_phosphatase_core_sf"/>
</dbReference>
<sequence length="467" mass="52526">MRVVFAILAAWLPWLVESGDAAEPRPPNIVFIMADDLGYADLGCYGQKLIQTPNIDQLATEGIRFTQAYAGGPVCAASRAVLMTGRHNGHAPARDNVPHYPSYLQAEDVTMAEVLKQAGYRCGGVGKWSLGDAGTVGRATNQGFDTWFGYLNQDHAHHYYAEYLDDDEGRLELPGNRKNRTSYSHDLLTQRALDFIREAKRDEPFFLYMAYTLPHFSSRNEDQHGLAVPSTAPYSNRDWDQPAKKYAAMIHLLDRDVGRVVDLIDQSGLREKTLVIFTSDNGGHASVSQRFNTNGPLRGFKRDLTEGGIRVPFITRWPGTIPAQRTSDAVIAFQDMLPTFAELAGATPPRTIDGRSVVHELKGREPAQRQGYLYWDYGHCRRRYDQAVRWRNWKGIKLGEDGAIQLYNLSDDISEEHDVATKHPDVVERIAQIMESAPTPSNRYPIGQLYRGNPIWKPSQNPDRPEP</sequence>
<dbReference type="EMBL" id="VWOX01000001">
    <property type="protein sequence ID" value="KAA5547100.1"/>
    <property type="molecule type" value="Genomic_DNA"/>
</dbReference>
<proteinExistence type="inferred from homology"/>
<dbReference type="InterPro" id="IPR050738">
    <property type="entry name" value="Sulfatase"/>
</dbReference>
<dbReference type="GO" id="GO:0004065">
    <property type="term" value="F:arylsulfatase activity"/>
    <property type="evidence" value="ECO:0007669"/>
    <property type="project" value="TreeGrafter"/>
</dbReference>
<gene>
    <name evidence="5" type="ORF">FYK55_01400</name>
</gene>
<evidence type="ECO:0000313" key="6">
    <source>
        <dbReference type="Proteomes" id="UP000324479"/>
    </source>
</evidence>
<dbReference type="Pfam" id="PF00884">
    <property type="entry name" value="Sulfatase"/>
    <property type="match status" value="1"/>
</dbReference>
<dbReference type="RefSeq" id="WP_150074208.1">
    <property type="nucleotide sequence ID" value="NZ_VWOX01000001.1"/>
</dbReference>
<comment type="caution">
    <text evidence="5">The sequence shown here is derived from an EMBL/GenBank/DDBJ whole genome shotgun (WGS) entry which is preliminary data.</text>
</comment>
<feature type="region of interest" description="Disordered" evidence="3">
    <location>
        <begin position="438"/>
        <end position="467"/>
    </location>
</feature>
<organism evidence="5 6">
    <name type="scientific">Roseiconus nitratireducens</name>
    <dbReference type="NCBI Taxonomy" id="2605748"/>
    <lineage>
        <taxon>Bacteria</taxon>
        <taxon>Pseudomonadati</taxon>
        <taxon>Planctomycetota</taxon>
        <taxon>Planctomycetia</taxon>
        <taxon>Pirellulales</taxon>
        <taxon>Pirellulaceae</taxon>
        <taxon>Roseiconus</taxon>
    </lineage>
</organism>
<name>A0A5M6DLU5_9BACT</name>
<evidence type="ECO:0000256" key="2">
    <source>
        <dbReference type="ARBA" id="ARBA00022801"/>
    </source>
</evidence>
<dbReference type="Gene3D" id="3.40.720.10">
    <property type="entry name" value="Alkaline Phosphatase, subunit A"/>
    <property type="match status" value="1"/>
</dbReference>
<evidence type="ECO:0000259" key="4">
    <source>
        <dbReference type="Pfam" id="PF00884"/>
    </source>
</evidence>
<keyword evidence="6" id="KW-1185">Reference proteome</keyword>
<dbReference type="AlphaFoldDB" id="A0A5M6DLU5"/>
<dbReference type="CDD" id="cd16145">
    <property type="entry name" value="ARS_like"/>
    <property type="match status" value="1"/>
</dbReference>
<protein>
    <submittedName>
        <fullName evidence="5">Arylsulfatase</fullName>
    </submittedName>
</protein>
<dbReference type="PANTHER" id="PTHR42693">
    <property type="entry name" value="ARYLSULFATASE FAMILY MEMBER"/>
    <property type="match status" value="1"/>
</dbReference>
<dbReference type="Proteomes" id="UP000324479">
    <property type="component" value="Unassembled WGS sequence"/>
</dbReference>
<dbReference type="PANTHER" id="PTHR42693:SF53">
    <property type="entry name" value="ENDO-4-O-SULFATASE"/>
    <property type="match status" value="1"/>
</dbReference>
<dbReference type="SUPFAM" id="SSF53649">
    <property type="entry name" value="Alkaline phosphatase-like"/>
    <property type="match status" value="1"/>
</dbReference>
<dbReference type="InterPro" id="IPR000917">
    <property type="entry name" value="Sulfatase_N"/>
</dbReference>
<evidence type="ECO:0000256" key="1">
    <source>
        <dbReference type="ARBA" id="ARBA00008779"/>
    </source>
</evidence>
<evidence type="ECO:0000256" key="3">
    <source>
        <dbReference type="SAM" id="MobiDB-lite"/>
    </source>
</evidence>